<reference evidence="9 10" key="1">
    <citation type="journal article" date="2021" name="Genome Biol. Evol.">
        <title>Complete Genome Sequencing of a Novel Gloeobacter Species from a Waterfall Cave in Mexico.</title>
        <authorList>
            <person name="Saw J.H."/>
            <person name="Cardona T."/>
            <person name="Montejano G."/>
        </authorList>
    </citation>
    <scope>NUCLEOTIDE SEQUENCE [LARGE SCALE GENOMIC DNA]</scope>
    <source>
        <strain evidence="9">MG652769</strain>
    </source>
</reference>
<dbReference type="PIRSF" id="PIRSF031773">
    <property type="entry name" value="DevC"/>
    <property type="match status" value="1"/>
</dbReference>
<dbReference type="Pfam" id="PF02687">
    <property type="entry name" value="FtsX"/>
    <property type="match status" value="1"/>
</dbReference>
<evidence type="ECO:0000256" key="1">
    <source>
        <dbReference type="ARBA" id="ARBA00004651"/>
    </source>
</evidence>
<evidence type="ECO:0000313" key="10">
    <source>
        <dbReference type="Proteomes" id="UP001054846"/>
    </source>
</evidence>
<evidence type="ECO:0000256" key="5">
    <source>
        <dbReference type="ARBA" id="ARBA00022989"/>
    </source>
</evidence>
<keyword evidence="4 7" id="KW-0812">Transmembrane</keyword>
<dbReference type="EMBL" id="CP063845">
    <property type="protein sequence ID" value="UFP96321.1"/>
    <property type="molecule type" value="Genomic_DNA"/>
</dbReference>
<name>A0ABY3PRS1_9CYAN</name>
<proteinExistence type="predicted"/>
<dbReference type="PANTHER" id="PTHR43738">
    <property type="entry name" value="ABC TRANSPORTER, MEMBRANE PROTEIN"/>
    <property type="match status" value="1"/>
</dbReference>
<feature type="domain" description="ABC3 transporter permease C-terminal" evidence="8">
    <location>
        <begin position="297"/>
        <end position="405"/>
    </location>
</feature>
<feature type="transmembrane region" description="Helical" evidence="7">
    <location>
        <begin position="288"/>
        <end position="311"/>
    </location>
</feature>
<dbReference type="RefSeq" id="WP_230843566.1">
    <property type="nucleotide sequence ID" value="NZ_CP063845.1"/>
</dbReference>
<dbReference type="InterPro" id="IPR005891">
    <property type="entry name" value="DevC"/>
</dbReference>
<evidence type="ECO:0000313" key="9">
    <source>
        <dbReference type="EMBL" id="UFP96321.1"/>
    </source>
</evidence>
<dbReference type="PANTHER" id="PTHR43738:SF1">
    <property type="entry name" value="HEMIN TRANSPORT SYSTEM PERMEASE PROTEIN HRTB-RELATED"/>
    <property type="match status" value="1"/>
</dbReference>
<dbReference type="NCBIfam" id="TIGR01185">
    <property type="entry name" value="devC"/>
    <property type="match status" value="1"/>
</dbReference>
<evidence type="ECO:0000256" key="4">
    <source>
        <dbReference type="ARBA" id="ARBA00022692"/>
    </source>
</evidence>
<feature type="transmembrane region" description="Helical" evidence="7">
    <location>
        <begin position="343"/>
        <end position="365"/>
    </location>
</feature>
<evidence type="ECO:0000256" key="7">
    <source>
        <dbReference type="SAM" id="Phobius"/>
    </source>
</evidence>
<keyword evidence="10" id="KW-1185">Reference proteome</keyword>
<gene>
    <name evidence="9" type="ORF">ISF26_08970</name>
</gene>
<evidence type="ECO:0000256" key="6">
    <source>
        <dbReference type="ARBA" id="ARBA00023136"/>
    </source>
</evidence>
<evidence type="ECO:0000256" key="3">
    <source>
        <dbReference type="ARBA" id="ARBA00022475"/>
    </source>
</evidence>
<keyword evidence="5 7" id="KW-1133">Transmembrane helix</keyword>
<accession>A0ABY3PRS1</accession>
<dbReference type="InterPro" id="IPR003838">
    <property type="entry name" value="ABC3_permease_C"/>
</dbReference>
<organism evidence="9 10">
    <name type="scientific">Gloeobacter morelensis MG652769</name>
    <dbReference type="NCBI Taxonomy" id="2781736"/>
    <lineage>
        <taxon>Bacteria</taxon>
        <taxon>Bacillati</taxon>
        <taxon>Cyanobacteriota</taxon>
        <taxon>Cyanophyceae</taxon>
        <taxon>Gloeobacterales</taxon>
        <taxon>Gloeobacteraceae</taxon>
        <taxon>Gloeobacter</taxon>
        <taxon>Gloeobacter morelensis</taxon>
    </lineage>
</organism>
<evidence type="ECO:0000259" key="8">
    <source>
        <dbReference type="Pfam" id="PF02687"/>
    </source>
</evidence>
<protein>
    <submittedName>
        <fullName evidence="9">FtsX-like permease family protein</fullName>
    </submittedName>
</protein>
<feature type="transmembrane region" description="Helical" evidence="7">
    <location>
        <begin position="39"/>
        <end position="59"/>
    </location>
</feature>
<dbReference type="Proteomes" id="UP001054846">
    <property type="component" value="Chromosome"/>
</dbReference>
<keyword evidence="3" id="KW-1003">Cell membrane</keyword>
<comment type="subcellular location">
    <subcellularLocation>
        <location evidence="1">Cell membrane</location>
        <topology evidence="1">Multi-pass membrane protein</topology>
    </subcellularLocation>
</comment>
<feature type="transmembrane region" description="Helical" evidence="7">
    <location>
        <begin position="377"/>
        <end position="399"/>
    </location>
</feature>
<keyword evidence="6 7" id="KW-0472">Membrane</keyword>
<evidence type="ECO:0000256" key="2">
    <source>
        <dbReference type="ARBA" id="ARBA00022448"/>
    </source>
</evidence>
<sequence>MVDQPYFDVPERSGPAAKPRRRRRILLAWLQMSREKTRLLVAVLGITFAAVLMMVQLGIRDALFDSATLLHNSLAGEVFLLSPHSASVIAAQPFSDRRLHQTLALPEVQSASGIYVGFAQWENHRTHLARNLYVIGFNPDDRSIAIEGVERYAEAIKQADTVLFDVYSRPEFGTAEIGVDFTRQLPITTEMNPIAGSLRRVTVGGLFQLGPTFGGDANVITSDVNFRRLFPGRKKGSIDIGVIRLVPGTDVERAIRKIRAHLPADVQVLTKDEFKNVDRSYWASSKPLGYIFNLNVIMGFLVGAIIVYQILYTDVSEHLAEYATLKAIGYQDSELLKVVLQEAGLLALLGFVPAFLIASGAHLAISNATHLPIAMTPARAITVLVLTLAMCLISGALAVRRLKAADPADIFN</sequence>
<dbReference type="InterPro" id="IPR051125">
    <property type="entry name" value="ABC-4/HrtB_transporter"/>
</dbReference>
<keyword evidence="2" id="KW-0813">Transport</keyword>